<proteinExistence type="predicted"/>
<accession>A0A2K8U528</accession>
<keyword evidence="1" id="KW-1133">Transmembrane helix</keyword>
<feature type="transmembrane region" description="Helical" evidence="1">
    <location>
        <begin position="28"/>
        <end position="54"/>
    </location>
</feature>
<dbReference type="KEGG" id="tsy:THSYN_06715"/>
<keyword evidence="1" id="KW-0472">Membrane</keyword>
<organism evidence="2 3">
    <name type="scientific">Candidatus Thiodictyon syntrophicum</name>
    <dbReference type="NCBI Taxonomy" id="1166950"/>
    <lineage>
        <taxon>Bacteria</taxon>
        <taxon>Pseudomonadati</taxon>
        <taxon>Pseudomonadota</taxon>
        <taxon>Gammaproteobacteria</taxon>
        <taxon>Chromatiales</taxon>
        <taxon>Chromatiaceae</taxon>
        <taxon>Thiodictyon</taxon>
    </lineage>
</organism>
<reference evidence="2 3" key="1">
    <citation type="submission" date="2017-03" db="EMBL/GenBank/DDBJ databases">
        <title>Complete genome sequence of Candidatus 'Thiodictyon syntrophicum' sp. nov. strain Cad16T, a photolithoautotroph purple sulfur bacterium isolated from an alpine meromictic lake.</title>
        <authorList>
            <person name="Luedin S.M."/>
            <person name="Pothier J.F."/>
            <person name="Danza F."/>
            <person name="Storelli N."/>
            <person name="Wittwer M."/>
            <person name="Tonolla M."/>
        </authorList>
    </citation>
    <scope>NUCLEOTIDE SEQUENCE [LARGE SCALE GENOMIC DNA]</scope>
    <source>
        <strain evidence="2 3">Cad16T</strain>
    </source>
</reference>
<dbReference type="PANTHER" id="PTHR33371:SF4">
    <property type="entry name" value="INTERMEMBRANE PHOSPHOLIPID TRANSPORT SYSTEM BINDING PROTEIN MLAD"/>
    <property type="match status" value="1"/>
</dbReference>
<evidence type="ECO:0000256" key="1">
    <source>
        <dbReference type="SAM" id="Phobius"/>
    </source>
</evidence>
<dbReference type="PANTHER" id="PTHR33371">
    <property type="entry name" value="INTERMEMBRANE PHOSPHOLIPID TRANSPORT SYSTEM BINDING PROTEIN MLAD-RELATED"/>
    <property type="match status" value="1"/>
</dbReference>
<keyword evidence="1" id="KW-0812">Transmembrane</keyword>
<keyword evidence="3" id="KW-1185">Reference proteome</keyword>
<dbReference type="AlphaFoldDB" id="A0A2K8U528"/>
<dbReference type="Gene3D" id="1.20.120.810">
    <property type="entry name" value="Vinculin, Vh2 four-helix bundle"/>
    <property type="match status" value="1"/>
</dbReference>
<gene>
    <name evidence="2" type="ORF">THSYN_06715</name>
</gene>
<dbReference type="OrthoDB" id="6193911at2"/>
<dbReference type="EMBL" id="CP020370">
    <property type="protein sequence ID" value="AUB80672.1"/>
    <property type="molecule type" value="Genomic_DNA"/>
</dbReference>
<dbReference type="InterPro" id="IPR052336">
    <property type="entry name" value="MlaD_Phospholipid_Transporter"/>
</dbReference>
<evidence type="ECO:0000313" key="2">
    <source>
        <dbReference type="EMBL" id="AUB80672.1"/>
    </source>
</evidence>
<dbReference type="Proteomes" id="UP000232638">
    <property type="component" value="Chromosome"/>
</dbReference>
<name>A0A2K8U528_9GAMM</name>
<evidence type="ECO:0000313" key="3">
    <source>
        <dbReference type="Proteomes" id="UP000232638"/>
    </source>
</evidence>
<sequence>MSRLERLYSPPEIGAPGKREARQRHRDLFYSGLFVLAMAAVAIAALALLMPGLFGGSYRLHAYFLDAAGLGDGIQVIQEGQVIGLVEGVTPLFPGRDARLGRCPAPAADAAPRSPALPCFRATLRIKRDWPVPTDSLAQLGSPGLLQGEAILIRPSDRPTTLRDGDEIMTRAREPDLMAKLNELTRSLDGVVKETIAPALASIKAQIETIETLLGTGGDQAGNRDRLAGAFESLQKLSANIESSIDPKKVAAILDSVQTLSKNLTEVSAKLGGGTEEIKGTARQYGDLARDLRGLVSDNKPALQRSLEDTQGLLQDLNASLTPILVNIEDASRNLAAFSRDLRRDPAVIIKGRKVEEQAPWFK</sequence>
<dbReference type="RefSeq" id="WP_100918462.1">
    <property type="nucleotide sequence ID" value="NZ_CP020370.1"/>
</dbReference>
<protein>
    <submittedName>
        <fullName evidence="2">Mammalian cell entry protein</fullName>
    </submittedName>
</protein>